<feature type="chain" id="PRO_5013073365" description="LysM domain-containing protein" evidence="2">
    <location>
        <begin position="20"/>
        <end position="176"/>
    </location>
</feature>
<proteinExistence type="predicted"/>
<evidence type="ECO:0000313" key="5">
    <source>
        <dbReference type="Proteomes" id="UP000193648"/>
    </source>
</evidence>
<feature type="signal peptide" evidence="2">
    <location>
        <begin position="1"/>
        <end position="19"/>
    </location>
</feature>
<feature type="compositionally biased region" description="Polar residues" evidence="1">
    <location>
        <begin position="145"/>
        <end position="155"/>
    </location>
</feature>
<reference evidence="4 5" key="1">
    <citation type="submission" date="2016-07" db="EMBL/GenBank/DDBJ databases">
        <title>Pervasive Adenine N6-methylation of Active Genes in Fungi.</title>
        <authorList>
            <consortium name="DOE Joint Genome Institute"/>
            <person name="Mondo S.J."/>
            <person name="Dannebaum R.O."/>
            <person name="Kuo R.C."/>
            <person name="Labutti K."/>
            <person name="Haridas S."/>
            <person name="Kuo A."/>
            <person name="Salamov A."/>
            <person name="Ahrendt S.R."/>
            <person name="Lipzen A."/>
            <person name="Sullivan W."/>
            <person name="Andreopoulos W.B."/>
            <person name="Clum A."/>
            <person name="Lindquist E."/>
            <person name="Daum C."/>
            <person name="Ramamoorthy G.K."/>
            <person name="Gryganskyi A."/>
            <person name="Culley D."/>
            <person name="Magnuson J.K."/>
            <person name="James T.Y."/>
            <person name="O'Malley M.A."/>
            <person name="Stajich J.E."/>
            <person name="Spatafora J.W."/>
            <person name="Visel A."/>
            <person name="Grigoriev I.V."/>
        </authorList>
    </citation>
    <scope>NUCLEOTIDE SEQUENCE [LARGE SCALE GENOMIC DNA]</scope>
    <source>
        <strain evidence="4 5">NRRL 3116</strain>
    </source>
</reference>
<evidence type="ECO:0000256" key="2">
    <source>
        <dbReference type="SAM" id="SignalP"/>
    </source>
</evidence>
<dbReference type="Proteomes" id="UP000193648">
    <property type="component" value="Unassembled WGS sequence"/>
</dbReference>
<dbReference type="OrthoDB" id="5985073at2759"/>
<dbReference type="Gene3D" id="3.10.350.10">
    <property type="entry name" value="LysM domain"/>
    <property type="match status" value="1"/>
</dbReference>
<accession>A0A1Y2GP49</accession>
<dbReference type="EMBL" id="MCFF01000016">
    <property type="protein sequence ID" value="ORZ17468.1"/>
    <property type="molecule type" value="Genomic_DNA"/>
</dbReference>
<feature type="compositionally biased region" description="Low complexity" evidence="1">
    <location>
        <begin position="102"/>
        <end position="144"/>
    </location>
</feature>
<dbReference type="RefSeq" id="XP_021881855.1">
    <property type="nucleotide sequence ID" value="XM_022023970.1"/>
</dbReference>
<dbReference type="InParanoid" id="A0A1Y2GP49"/>
<evidence type="ECO:0000259" key="3">
    <source>
        <dbReference type="PROSITE" id="PS51782"/>
    </source>
</evidence>
<protein>
    <recommendedName>
        <fullName evidence="3">LysM domain-containing protein</fullName>
    </recommendedName>
</protein>
<dbReference type="InterPro" id="IPR018392">
    <property type="entry name" value="LysM"/>
</dbReference>
<feature type="region of interest" description="Disordered" evidence="1">
    <location>
        <begin position="98"/>
        <end position="155"/>
    </location>
</feature>
<keyword evidence="2" id="KW-0732">Signal</keyword>
<name>A0A1Y2GP49_9FUNG</name>
<gene>
    <name evidence="4" type="ORF">BCR41DRAFT_352550</name>
</gene>
<comment type="caution">
    <text evidence="4">The sequence shown here is derived from an EMBL/GenBank/DDBJ whole genome shotgun (WGS) entry which is preliminary data.</text>
</comment>
<sequence length="176" mass="17264">MKFSLSLAVLALAASQAMAVVPIPVKNCTKSIIVPPDAGTCLAFAKAHGVTFQDLQKWNEKLRDDCANLDEGQPICVSVTAGDCCLALTPSPVIPKSTTVSGAPTGAPTGVPTGAPTTAPAGVPTGAPTTAPAGTPARTSAPAGSSPSTLPSSANGNKASIVLGAAGVLLSAVYML</sequence>
<organism evidence="4 5">
    <name type="scientific">Lobosporangium transversale</name>
    <dbReference type="NCBI Taxonomy" id="64571"/>
    <lineage>
        <taxon>Eukaryota</taxon>
        <taxon>Fungi</taxon>
        <taxon>Fungi incertae sedis</taxon>
        <taxon>Mucoromycota</taxon>
        <taxon>Mortierellomycotina</taxon>
        <taxon>Mortierellomycetes</taxon>
        <taxon>Mortierellales</taxon>
        <taxon>Mortierellaceae</taxon>
        <taxon>Lobosporangium</taxon>
    </lineage>
</organism>
<dbReference type="AlphaFoldDB" id="A0A1Y2GP49"/>
<evidence type="ECO:0000313" key="4">
    <source>
        <dbReference type="EMBL" id="ORZ17468.1"/>
    </source>
</evidence>
<dbReference type="Pfam" id="PF01476">
    <property type="entry name" value="LysM"/>
    <property type="match status" value="1"/>
</dbReference>
<keyword evidence="5" id="KW-1185">Reference proteome</keyword>
<evidence type="ECO:0000256" key="1">
    <source>
        <dbReference type="SAM" id="MobiDB-lite"/>
    </source>
</evidence>
<dbReference type="PROSITE" id="PS51782">
    <property type="entry name" value="LYSM"/>
    <property type="match status" value="1"/>
</dbReference>
<feature type="domain" description="LysM" evidence="3">
    <location>
        <begin position="30"/>
        <end position="77"/>
    </location>
</feature>
<dbReference type="InterPro" id="IPR036779">
    <property type="entry name" value="LysM_dom_sf"/>
</dbReference>
<dbReference type="GeneID" id="33565814"/>